<comment type="caution">
    <text evidence="3">The sequence shown here is derived from an EMBL/GenBank/DDBJ whole genome shotgun (WGS) entry which is preliminary data.</text>
</comment>
<accession>A0ABR3GXG2</accession>
<evidence type="ECO:0000256" key="2">
    <source>
        <dbReference type="SAM" id="SignalP"/>
    </source>
</evidence>
<reference evidence="3 4" key="1">
    <citation type="submission" date="2024-02" db="EMBL/GenBank/DDBJ databases">
        <title>Discinaceae phylogenomics.</title>
        <authorList>
            <person name="Dirks A.C."/>
            <person name="James T.Y."/>
        </authorList>
    </citation>
    <scope>NUCLEOTIDE SEQUENCE [LARGE SCALE GENOMIC DNA]</scope>
    <source>
        <strain evidence="3 4">ACD0624</strain>
    </source>
</reference>
<feature type="region of interest" description="Disordered" evidence="1">
    <location>
        <begin position="280"/>
        <end position="304"/>
    </location>
</feature>
<evidence type="ECO:0000256" key="1">
    <source>
        <dbReference type="SAM" id="MobiDB-lite"/>
    </source>
</evidence>
<evidence type="ECO:0000313" key="3">
    <source>
        <dbReference type="EMBL" id="KAL0640271.1"/>
    </source>
</evidence>
<name>A0ABR3GXG2_9PEZI</name>
<keyword evidence="2" id="KW-0732">Signal</keyword>
<feature type="chain" id="PRO_5045044743" evidence="2">
    <location>
        <begin position="23"/>
        <end position="304"/>
    </location>
</feature>
<gene>
    <name evidence="3" type="ORF">Q9L58_000551</name>
</gene>
<organism evidence="3 4">
    <name type="scientific">Discina gigas</name>
    <dbReference type="NCBI Taxonomy" id="1032678"/>
    <lineage>
        <taxon>Eukaryota</taxon>
        <taxon>Fungi</taxon>
        <taxon>Dikarya</taxon>
        <taxon>Ascomycota</taxon>
        <taxon>Pezizomycotina</taxon>
        <taxon>Pezizomycetes</taxon>
        <taxon>Pezizales</taxon>
        <taxon>Discinaceae</taxon>
        <taxon>Discina</taxon>
    </lineage>
</organism>
<dbReference type="EMBL" id="JBBBZM010000004">
    <property type="protein sequence ID" value="KAL0640271.1"/>
    <property type="molecule type" value="Genomic_DNA"/>
</dbReference>
<dbReference type="Proteomes" id="UP001447188">
    <property type="component" value="Unassembled WGS sequence"/>
</dbReference>
<proteinExistence type="predicted"/>
<sequence length="304" mass="33856">MIFPSFNRCILASALLLPVVSAQAGVPEGLSQYYRPSEWLAKVIDMVPTPCNSSENLLCIPSRDISESQRSASAIWQALSPTDAAQAISSSYRRARSLLSARLKTQTTKAIVITKNGLDWGSVEETEVKLADGTRAFCWATLGNRGVYCSDVEIRGDPNGPQSLYGKTVAVDSDENHSRSILVILVFMGWISVASIKAWVITWMAGWENTPVPREEQYQFDDETFIEYVSDSECYTEYGSDFDFDDDDDDDDDEDEAGDMFYMYIVDDSDDEITTDDEEMFEPESGNLSGDEVEMDGFLGVEVQ</sequence>
<protein>
    <submittedName>
        <fullName evidence="3">Uncharacterized protein</fullName>
    </submittedName>
</protein>
<keyword evidence="4" id="KW-1185">Reference proteome</keyword>
<feature type="signal peptide" evidence="2">
    <location>
        <begin position="1"/>
        <end position="22"/>
    </location>
</feature>
<evidence type="ECO:0000313" key="4">
    <source>
        <dbReference type="Proteomes" id="UP001447188"/>
    </source>
</evidence>